<dbReference type="Proteomes" id="UP001276659">
    <property type="component" value="Unassembled WGS sequence"/>
</dbReference>
<evidence type="ECO:0000313" key="2">
    <source>
        <dbReference type="Proteomes" id="UP001276659"/>
    </source>
</evidence>
<reference evidence="1" key="1">
    <citation type="submission" date="2022-11" db="EMBL/GenBank/DDBJ databases">
        <title>Chromosomal genome sequence assembly and mating type (MAT) locus characterization of the leprose asexual lichenized fungus Lepraria neglecta (Nyl.) Erichsen.</title>
        <authorList>
            <person name="Allen J.L."/>
            <person name="Pfeffer B."/>
        </authorList>
    </citation>
    <scope>NUCLEOTIDE SEQUENCE</scope>
    <source>
        <strain evidence="1">Allen 5258</strain>
    </source>
</reference>
<dbReference type="AlphaFoldDB" id="A0AAE0DEV8"/>
<proteinExistence type="predicted"/>
<organism evidence="1 2">
    <name type="scientific">Lepraria neglecta</name>
    <dbReference type="NCBI Taxonomy" id="209136"/>
    <lineage>
        <taxon>Eukaryota</taxon>
        <taxon>Fungi</taxon>
        <taxon>Dikarya</taxon>
        <taxon>Ascomycota</taxon>
        <taxon>Pezizomycotina</taxon>
        <taxon>Lecanoromycetes</taxon>
        <taxon>OSLEUM clade</taxon>
        <taxon>Lecanoromycetidae</taxon>
        <taxon>Lecanorales</taxon>
        <taxon>Lecanorineae</taxon>
        <taxon>Stereocaulaceae</taxon>
        <taxon>Lepraria</taxon>
    </lineage>
</organism>
<evidence type="ECO:0000313" key="1">
    <source>
        <dbReference type="EMBL" id="KAK3168342.1"/>
    </source>
</evidence>
<accession>A0AAE0DEV8</accession>
<comment type="caution">
    <text evidence="1">The sequence shown here is derived from an EMBL/GenBank/DDBJ whole genome shotgun (WGS) entry which is preliminary data.</text>
</comment>
<keyword evidence="2" id="KW-1185">Reference proteome</keyword>
<gene>
    <name evidence="1" type="ORF">OEA41_004789</name>
</gene>
<protein>
    <submittedName>
        <fullName evidence="1">Uncharacterized protein</fullName>
    </submittedName>
</protein>
<dbReference type="EMBL" id="JASNWA010000010">
    <property type="protein sequence ID" value="KAK3168342.1"/>
    <property type="molecule type" value="Genomic_DNA"/>
</dbReference>
<sequence>MASTLKPNCISQDTAILAIPPSLILCVPSALITALPTPPSALTLANPIVLDPTVSAVSPNDIEVPAIVIAAPSGISVWPSIMKPSISSPEAGVGNAKAVPSTTMPEEARLITLPDSVMGGPPMERVVPPIAIVLGERGVSVSPCAVITPSKPPMANENVEPIITIAEELAARLIGVPDIVIAEEPGVRVWLSSRYLPTGSAVSVWASSSRTELAWAEAVESEIVEEPMMI</sequence>
<name>A0AAE0DEV8_9LECA</name>